<evidence type="ECO:0000313" key="2">
    <source>
        <dbReference type="Proteomes" id="UP000800094"/>
    </source>
</evidence>
<sequence length="398" mass="43529">MLRGLLVFGSVIVVLGASFYQLYLKEFLAVTVGVGRVIQTIDEFPYSCRRIENERLEACEDLWLDDEARVLYAACTGLRHRAGWNQAVDKLNVSARRPGGAELIALDIDSPSADGSFKMRGIKPVGYVGAAGDQSLDFVGFDAEAIGPSTLHFYMINQRPPVDAELNYIDPSKIGANSTIDIFEYEKGKSVMRHLRTVWSPAVYSPNRVAILGNGAFVLTNDHSAKVGLRKQFDPLLGGGNVAYCSPAGECHAATTINLKFPNGLTKGADSLIYVPSSIDGTVRIFEVRPDKMLKHLDTVQLQMPLDNLALDAKGDLYVPGFPDLLRLIKWGEDPAVNRSPVTVLRISTSNGEYKVTKVLEDGKSKIMTGVTTVRHDAKTGRLFMGAAYNNMVVCEPK</sequence>
<dbReference type="GeneID" id="54589111"/>
<gene>
    <name evidence="1" type="ORF">BU26DRAFT_607687</name>
</gene>
<dbReference type="InterPro" id="IPR051288">
    <property type="entry name" value="Serum_paraoxonase/arylesterase"/>
</dbReference>
<dbReference type="EMBL" id="ML987200">
    <property type="protein sequence ID" value="KAF2245441.1"/>
    <property type="molecule type" value="Genomic_DNA"/>
</dbReference>
<keyword evidence="2" id="KW-1185">Reference proteome</keyword>
<evidence type="ECO:0000313" key="1">
    <source>
        <dbReference type="EMBL" id="KAF2245441.1"/>
    </source>
</evidence>
<dbReference type="AlphaFoldDB" id="A0A6A6I514"/>
<dbReference type="PANTHER" id="PTHR11799:SF20">
    <property type="entry name" value="SMP-30_GLUCONOLACTONASE_LRE-LIKE REGION DOMAIN-CONTAINING PROTEIN"/>
    <property type="match status" value="1"/>
</dbReference>
<accession>A0A6A6I514</accession>
<dbReference type="Proteomes" id="UP000800094">
    <property type="component" value="Unassembled WGS sequence"/>
</dbReference>
<organism evidence="1 2">
    <name type="scientific">Trematosphaeria pertusa</name>
    <dbReference type="NCBI Taxonomy" id="390896"/>
    <lineage>
        <taxon>Eukaryota</taxon>
        <taxon>Fungi</taxon>
        <taxon>Dikarya</taxon>
        <taxon>Ascomycota</taxon>
        <taxon>Pezizomycotina</taxon>
        <taxon>Dothideomycetes</taxon>
        <taxon>Pleosporomycetidae</taxon>
        <taxon>Pleosporales</taxon>
        <taxon>Massarineae</taxon>
        <taxon>Trematosphaeriaceae</taxon>
        <taxon>Trematosphaeria</taxon>
    </lineage>
</organism>
<dbReference type="OrthoDB" id="5307922at2759"/>
<dbReference type="InterPro" id="IPR011042">
    <property type="entry name" value="6-blade_b-propeller_TolB-like"/>
</dbReference>
<dbReference type="Gene3D" id="2.120.10.30">
    <property type="entry name" value="TolB, C-terminal domain"/>
    <property type="match status" value="1"/>
</dbReference>
<protein>
    <submittedName>
        <fullName evidence="1">Calcium-dependent phosphotriesterase</fullName>
    </submittedName>
</protein>
<reference evidence="1" key="1">
    <citation type="journal article" date="2020" name="Stud. Mycol.">
        <title>101 Dothideomycetes genomes: a test case for predicting lifestyles and emergence of pathogens.</title>
        <authorList>
            <person name="Haridas S."/>
            <person name="Albert R."/>
            <person name="Binder M."/>
            <person name="Bloem J."/>
            <person name="Labutti K."/>
            <person name="Salamov A."/>
            <person name="Andreopoulos B."/>
            <person name="Baker S."/>
            <person name="Barry K."/>
            <person name="Bills G."/>
            <person name="Bluhm B."/>
            <person name="Cannon C."/>
            <person name="Castanera R."/>
            <person name="Culley D."/>
            <person name="Daum C."/>
            <person name="Ezra D."/>
            <person name="Gonzalez J."/>
            <person name="Henrissat B."/>
            <person name="Kuo A."/>
            <person name="Liang C."/>
            <person name="Lipzen A."/>
            <person name="Lutzoni F."/>
            <person name="Magnuson J."/>
            <person name="Mondo S."/>
            <person name="Nolan M."/>
            <person name="Ohm R."/>
            <person name="Pangilinan J."/>
            <person name="Park H.-J."/>
            <person name="Ramirez L."/>
            <person name="Alfaro M."/>
            <person name="Sun H."/>
            <person name="Tritt A."/>
            <person name="Yoshinaga Y."/>
            <person name="Zwiers L.-H."/>
            <person name="Turgeon B."/>
            <person name="Goodwin S."/>
            <person name="Spatafora J."/>
            <person name="Crous P."/>
            <person name="Grigoriev I."/>
        </authorList>
    </citation>
    <scope>NUCLEOTIDE SEQUENCE</scope>
    <source>
        <strain evidence="1">CBS 122368</strain>
    </source>
</reference>
<proteinExistence type="predicted"/>
<name>A0A6A6I514_9PLEO</name>
<dbReference type="PANTHER" id="PTHR11799">
    <property type="entry name" value="PARAOXONASE"/>
    <property type="match status" value="1"/>
</dbReference>
<dbReference type="SUPFAM" id="SSF63829">
    <property type="entry name" value="Calcium-dependent phosphotriesterase"/>
    <property type="match status" value="1"/>
</dbReference>
<dbReference type="RefSeq" id="XP_033680445.1">
    <property type="nucleotide sequence ID" value="XM_033835781.1"/>
</dbReference>